<dbReference type="AlphaFoldDB" id="A0A388KSJ4"/>
<feature type="compositionally biased region" description="Polar residues" evidence="2">
    <location>
        <begin position="517"/>
        <end position="528"/>
    </location>
</feature>
<feature type="compositionally biased region" description="Basic and acidic residues" evidence="2">
    <location>
        <begin position="143"/>
        <end position="178"/>
    </location>
</feature>
<protein>
    <submittedName>
        <fullName evidence="3">Uncharacterized protein</fullName>
    </submittedName>
</protein>
<dbReference type="Gramene" id="GBG73034">
    <property type="protein sequence ID" value="GBG73034"/>
    <property type="gene ID" value="CBR_g12753"/>
</dbReference>
<dbReference type="Proteomes" id="UP000265515">
    <property type="component" value="Unassembled WGS sequence"/>
</dbReference>
<sequence length="725" mass="78732">MPWKRQQEKSDDWLDRSANHDKEWVEQYVEKRVLASQDEEESGRYYHVLSKLAPIVKREFIVKKAVCEMHQLYGGAAGAWDLMVDNDCQVLVERILEMVSEEDVAEEKEKMEREKQRLAKAGIKYGSDASSSSEVQGEAPPDSPKEEQGQERVPDREKRSLEDETVEQARKKTCDVPEKGMLSKADGASSSASAFGHNQGGVDLFERPAVIYQPLYQQLEDTSAHQSVNGKQQDASIRPPSVLSKRAGGAAGAHQAAVRKDVGRDSAQPLGRGRKGVTPGIASSRAVDRRVLQLANVPKEKENGQGNDDDDLPLSHFKAKIMAGRGAGQVVPGVVESDSQRLRTTGSSLTPRNADGSPRDELLMRTAMERNAGASQSGRSSVPPAVHGRGEGAAGERRGAPTPKPSLLTAKDLDQFTGVRKERASAPGRNTTVSDKEKTGKAKEKGPFMVRTGGGGSHRQGVVPMQGGGTKLSTEPTESPSPRPTPLLVPDGREVPRRTDAGGVRNRGGLEPEKASTPLTGSGVASSQSDKKSKDLHEWSSSFKGVPIPKTFEQEIQSGVAQKNMQEVPDHPDRPDADKSAGALAELQSASKILDELKEKCEQVAQETPDESQCLGVVEAAAQHVESSPVRPIDLQKLVDDVKESNVFEGLDEDLDISVGGGVLLEVNQMLSDQVKRNFMAFHEPRGLLMVVFWMTLTISAFRNLCFEKEEPLLAKEHPIQAVGI</sequence>
<evidence type="ECO:0000256" key="2">
    <source>
        <dbReference type="SAM" id="MobiDB-lite"/>
    </source>
</evidence>
<feature type="compositionally biased region" description="Basic and acidic residues" evidence="2">
    <location>
        <begin position="529"/>
        <end position="538"/>
    </location>
</feature>
<feature type="coiled-coil region" evidence="1">
    <location>
        <begin position="580"/>
        <end position="607"/>
    </location>
</feature>
<dbReference type="EMBL" id="BFEA01000176">
    <property type="protein sequence ID" value="GBG73034.1"/>
    <property type="molecule type" value="Genomic_DNA"/>
</dbReference>
<reference evidence="3 4" key="1">
    <citation type="journal article" date="2018" name="Cell">
        <title>The Chara Genome: Secondary Complexity and Implications for Plant Terrestrialization.</title>
        <authorList>
            <person name="Nishiyama T."/>
            <person name="Sakayama H."/>
            <person name="Vries J.D."/>
            <person name="Buschmann H."/>
            <person name="Saint-Marcoux D."/>
            <person name="Ullrich K.K."/>
            <person name="Haas F.B."/>
            <person name="Vanderstraeten L."/>
            <person name="Becker D."/>
            <person name="Lang D."/>
            <person name="Vosolsobe S."/>
            <person name="Rombauts S."/>
            <person name="Wilhelmsson P.K.I."/>
            <person name="Janitza P."/>
            <person name="Kern R."/>
            <person name="Heyl A."/>
            <person name="Rumpler F."/>
            <person name="Villalobos L.I.A.C."/>
            <person name="Clay J.M."/>
            <person name="Skokan R."/>
            <person name="Toyoda A."/>
            <person name="Suzuki Y."/>
            <person name="Kagoshima H."/>
            <person name="Schijlen E."/>
            <person name="Tajeshwar N."/>
            <person name="Catarino B."/>
            <person name="Hetherington A.J."/>
            <person name="Saltykova A."/>
            <person name="Bonnot C."/>
            <person name="Breuninger H."/>
            <person name="Symeonidi A."/>
            <person name="Radhakrishnan G.V."/>
            <person name="Van Nieuwerburgh F."/>
            <person name="Deforce D."/>
            <person name="Chang C."/>
            <person name="Karol K.G."/>
            <person name="Hedrich R."/>
            <person name="Ulvskov P."/>
            <person name="Glockner G."/>
            <person name="Delwiche C.F."/>
            <person name="Petrasek J."/>
            <person name="Van de Peer Y."/>
            <person name="Friml J."/>
            <person name="Beilby M."/>
            <person name="Dolan L."/>
            <person name="Kohara Y."/>
            <person name="Sugano S."/>
            <person name="Fujiyama A."/>
            <person name="Delaux P.-M."/>
            <person name="Quint M."/>
            <person name="TheiBen G."/>
            <person name="Hagemann M."/>
            <person name="Harholt J."/>
            <person name="Dunand C."/>
            <person name="Zachgo S."/>
            <person name="Langdale J."/>
            <person name="Maumus F."/>
            <person name="Straeten D.V.D."/>
            <person name="Gould S.B."/>
            <person name="Rensing S.A."/>
        </authorList>
    </citation>
    <scope>NUCLEOTIDE SEQUENCE [LARGE SCALE GENOMIC DNA]</scope>
    <source>
        <strain evidence="3 4">S276</strain>
    </source>
</reference>
<feature type="region of interest" description="Disordered" evidence="2">
    <location>
        <begin position="294"/>
        <end position="313"/>
    </location>
</feature>
<feature type="region of interest" description="Disordered" evidence="2">
    <location>
        <begin position="123"/>
        <end position="199"/>
    </location>
</feature>
<feature type="compositionally biased region" description="Polar residues" evidence="2">
    <location>
        <begin position="222"/>
        <end position="235"/>
    </location>
</feature>
<name>A0A388KSJ4_CHABU</name>
<comment type="caution">
    <text evidence="3">The sequence shown here is derived from an EMBL/GenBank/DDBJ whole genome shotgun (WGS) entry which is preliminary data.</text>
</comment>
<feature type="region of interest" description="Disordered" evidence="2">
    <location>
        <begin position="222"/>
        <end position="285"/>
    </location>
</feature>
<proteinExistence type="predicted"/>
<feature type="region of interest" description="Disordered" evidence="2">
    <location>
        <begin position="325"/>
        <end position="557"/>
    </location>
</feature>
<evidence type="ECO:0000313" key="3">
    <source>
        <dbReference type="EMBL" id="GBG73034.1"/>
    </source>
</evidence>
<gene>
    <name evidence="3" type="ORF">CBR_g12753</name>
</gene>
<accession>A0A388KSJ4</accession>
<feature type="compositionally biased region" description="Basic and acidic residues" evidence="2">
    <location>
        <begin position="411"/>
        <end position="424"/>
    </location>
</feature>
<feature type="compositionally biased region" description="Basic and acidic residues" evidence="2">
    <location>
        <begin position="491"/>
        <end position="500"/>
    </location>
</feature>
<evidence type="ECO:0000256" key="1">
    <source>
        <dbReference type="SAM" id="Coils"/>
    </source>
</evidence>
<organism evidence="3 4">
    <name type="scientific">Chara braunii</name>
    <name type="common">Braun's stonewort</name>
    <dbReference type="NCBI Taxonomy" id="69332"/>
    <lineage>
        <taxon>Eukaryota</taxon>
        <taxon>Viridiplantae</taxon>
        <taxon>Streptophyta</taxon>
        <taxon>Charophyceae</taxon>
        <taxon>Charales</taxon>
        <taxon>Characeae</taxon>
        <taxon>Chara</taxon>
    </lineage>
</organism>
<keyword evidence="1" id="KW-0175">Coiled coil</keyword>
<feature type="compositionally biased region" description="Basic and acidic residues" evidence="2">
    <location>
        <begin position="434"/>
        <end position="446"/>
    </location>
</feature>
<keyword evidence="4" id="KW-1185">Reference proteome</keyword>
<evidence type="ECO:0000313" key="4">
    <source>
        <dbReference type="Proteomes" id="UP000265515"/>
    </source>
</evidence>
<feature type="compositionally biased region" description="Basic and acidic residues" evidence="2">
    <location>
        <begin position="388"/>
        <end position="399"/>
    </location>
</feature>
<feature type="compositionally biased region" description="Polar residues" evidence="2">
    <location>
        <begin position="342"/>
        <end position="351"/>
    </location>
</feature>